<evidence type="ECO:0000256" key="1">
    <source>
        <dbReference type="SAM" id="MobiDB-lite"/>
    </source>
</evidence>
<dbReference type="InterPro" id="IPR025460">
    <property type="entry name" value="DUF4280"/>
</dbReference>
<name>A0A1H4E446_9BACT</name>
<dbReference type="SUPFAM" id="SSF53955">
    <property type="entry name" value="Lysozyme-like"/>
    <property type="match status" value="1"/>
</dbReference>
<accession>A0A1H4E446</accession>
<gene>
    <name evidence="2" type="ORF">SAMN05660909_03479</name>
</gene>
<dbReference type="OrthoDB" id="882303at2"/>
<evidence type="ECO:0000313" key="3">
    <source>
        <dbReference type="Proteomes" id="UP000199656"/>
    </source>
</evidence>
<protein>
    <submittedName>
        <fullName evidence="2">Predicted chitinase</fullName>
    </submittedName>
</protein>
<reference evidence="3" key="1">
    <citation type="submission" date="2016-10" db="EMBL/GenBank/DDBJ databases">
        <authorList>
            <person name="Varghese N."/>
            <person name="Submissions S."/>
        </authorList>
    </citation>
    <scope>NUCLEOTIDE SEQUENCE [LARGE SCALE GENOMIC DNA]</scope>
    <source>
        <strain evidence="3">DSM 23920</strain>
    </source>
</reference>
<proteinExistence type="predicted"/>
<dbReference type="EMBL" id="FNRL01000016">
    <property type="protein sequence ID" value="SEA79549.1"/>
    <property type="molecule type" value="Genomic_DNA"/>
</dbReference>
<sequence>MIDDKDSCAQDTKEEQPMLGFLVSEGAGCTCTFAVDPGPKKLKVISQRKYLLSHANGHLLATTNDNNISALNFGNCKMPDPSHPVPCTANLRWANYYTEIKLPGNAYPLTENSVATCTAKGGIVRIVKHGQDAATPAPLAEDMTTETGTAADGENDADNTVNESDEPDDEQGAAGKPVTESKPIRGGKKRFQVLDDTVQQKVRPGELITFTVTPGPATGELEFWQVMGEGDIISTTGNSITLQAGAPGSSCGVVAHCEKKQLYSAMVQSNPNRLKAVDIERTVLVNDLLVLDLDEYFELPPRGLERQQVKWYCSTDSSFENYYGSTLRYSFSKEGVYRLEPYLDCFGKELTITVTVKRPKLLFASWRDGLGYVKFVTGWKERNHLSLVFRDAANQEVLVSFGAQDKQSGRQVMLQTGIRKKIVDDRVSIVFVAEKDKAKALKEGMYFFATVKFANPHYASAQDRLLQPARLMRLKCDPEIIAVRFFKNDKQVFKAVYGETLEGKVWTRNLVYRDLAIEIYRKEARKGIDWLRKDTLVFSCTAYVNSDGFACFKFKLDSSFKDQYKENFHSFYVKVKDQQGGTNAMIMAFPEPTENKKKNGKAASVIQQLKIKGKKEVCDACSKEITISEILEICKDVKGRSLIREMKHINGAIDFLNSFREKSGLTRCIRKAHFLAQVAEETKFYKLDEQFNYSAAGLIETFARFRTAEGQRKADKWGRGPGSDVPVSQSNQENIANWVYAGINGNSKDVSVGDGWRYRGKGFIQLTGKGNYKDASAYFNKYFGGGQKDWVADPDSLIQDPKDAMATALVFWKSRHLSARADTGITEASLSFVTKPLNDALKNFNERAYFLERAVQTLNVNNCIHYIAGKDQKGSIVVVKGQGHHYINGFVVYETLVWRNLTLERYQQEQQDNSLRDPDFVTYLSRDAWDTKYYDKQQKKHITVKHDDRRYGSYNEAPPGTYYLFAGSSGQKYSMYLGDRPGNATINGPHGERGGIAIHQYTPDNSQGCLTTVSGRDVIPVKALKMEIPDLIFQSQTRLVRIILEERKVDELKWESKENGTIKWSGVI</sequence>
<dbReference type="InterPro" id="IPR023346">
    <property type="entry name" value="Lysozyme-like_dom_sf"/>
</dbReference>
<dbReference type="STRING" id="408074.SAMN05660909_03479"/>
<organism evidence="2 3">
    <name type="scientific">Chitinophaga terrae</name>
    <name type="common">ex Kim and Jung 2007</name>
    <dbReference type="NCBI Taxonomy" id="408074"/>
    <lineage>
        <taxon>Bacteria</taxon>
        <taxon>Pseudomonadati</taxon>
        <taxon>Bacteroidota</taxon>
        <taxon>Chitinophagia</taxon>
        <taxon>Chitinophagales</taxon>
        <taxon>Chitinophagaceae</taxon>
        <taxon>Chitinophaga</taxon>
    </lineage>
</organism>
<dbReference type="RefSeq" id="WP_089763200.1">
    <property type="nucleotide sequence ID" value="NZ_BKAT01000029.1"/>
</dbReference>
<dbReference type="Pfam" id="PF14107">
    <property type="entry name" value="DUF4280"/>
    <property type="match status" value="1"/>
</dbReference>
<evidence type="ECO:0000313" key="2">
    <source>
        <dbReference type="EMBL" id="SEA79549.1"/>
    </source>
</evidence>
<feature type="compositionally biased region" description="Acidic residues" evidence="1">
    <location>
        <begin position="153"/>
        <end position="171"/>
    </location>
</feature>
<dbReference type="Proteomes" id="UP000199656">
    <property type="component" value="Unassembled WGS sequence"/>
</dbReference>
<feature type="region of interest" description="Disordered" evidence="1">
    <location>
        <begin position="146"/>
        <end position="190"/>
    </location>
</feature>
<dbReference type="Gene3D" id="1.10.530.10">
    <property type="match status" value="1"/>
</dbReference>
<keyword evidence="3" id="KW-1185">Reference proteome</keyword>
<dbReference type="AlphaFoldDB" id="A0A1H4E446"/>